<dbReference type="GO" id="GO:0005875">
    <property type="term" value="C:microtubule associated complex"/>
    <property type="evidence" value="ECO:0007669"/>
    <property type="project" value="TreeGrafter"/>
</dbReference>
<accession>I7M706</accession>
<comment type="subcellular location">
    <subcellularLocation>
        <location evidence="1">Cytoplasm</location>
    </subcellularLocation>
</comment>
<reference evidence="10" key="1">
    <citation type="journal article" date="2006" name="PLoS Biol.">
        <title>Macronuclear genome sequence of the ciliate Tetrahymena thermophila, a model eukaryote.</title>
        <authorList>
            <person name="Eisen J.A."/>
            <person name="Coyne R.S."/>
            <person name="Wu M."/>
            <person name="Wu D."/>
            <person name="Thiagarajan M."/>
            <person name="Wortman J.R."/>
            <person name="Badger J.H."/>
            <person name="Ren Q."/>
            <person name="Amedeo P."/>
            <person name="Jones K.M."/>
            <person name="Tallon L.J."/>
            <person name="Delcher A.L."/>
            <person name="Salzberg S.L."/>
            <person name="Silva J.C."/>
            <person name="Haas B.J."/>
            <person name="Majoros W.H."/>
            <person name="Farzad M."/>
            <person name="Carlton J.M."/>
            <person name="Smith R.K. Jr."/>
            <person name="Garg J."/>
            <person name="Pearlman R.E."/>
            <person name="Karrer K.M."/>
            <person name="Sun L."/>
            <person name="Manning G."/>
            <person name="Elde N.C."/>
            <person name="Turkewitz A.P."/>
            <person name="Asai D.J."/>
            <person name="Wilkes D.E."/>
            <person name="Wang Y."/>
            <person name="Cai H."/>
            <person name="Collins K."/>
            <person name="Stewart B.A."/>
            <person name="Lee S.R."/>
            <person name="Wilamowska K."/>
            <person name="Weinberg Z."/>
            <person name="Ruzzo W.L."/>
            <person name="Wloga D."/>
            <person name="Gaertig J."/>
            <person name="Frankel J."/>
            <person name="Tsao C.-C."/>
            <person name="Gorovsky M.A."/>
            <person name="Keeling P.J."/>
            <person name="Waller R.F."/>
            <person name="Patron N.J."/>
            <person name="Cherry J.M."/>
            <person name="Stover N.A."/>
            <person name="Krieger C.J."/>
            <person name="del Toro C."/>
            <person name="Ryder H.F."/>
            <person name="Williamson S.C."/>
            <person name="Barbeau R.A."/>
            <person name="Hamilton E.P."/>
            <person name="Orias E."/>
        </authorList>
    </citation>
    <scope>NUCLEOTIDE SEQUENCE [LARGE SCALE GENOMIC DNA]</scope>
    <source>
        <strain evidence="10">SB210</strain>
    </source>
</reference>
<evidence type="ECO:0000313" key="10">
    <source>
        <dbReference type="Proteomes" id="UP000009168"/>
    </source>
</evidence>
<dbReference type="GO" id="GO:0007018">
    <property type="term" value="P:microtubule-based movement"/>
    <property type="evidence" value="ECO:0007669"/>
    <property type="project" value="InterPro"/>
</dbReference>
<dbReference type="OrthoDB" id="448977at2759"/>
<dbReference type="Proteomes" id="UP000009168">
    <property type="component" value="Unassembled WGS sequence"/>
</dbReference>
<dbReference type="InParanoid" id="I7M706"/>
<evidence type="ECO:0000256" key="6">
    <source>
        <dbReference type="PROSITE-ProRule" id="PRU00283"/>
    </source>
</evidence>
<dbReference type="KEGG" id="tet:TTHERM_00071090"/>
<dbReference type="GO" id="GO:0003777">
    <property type="term" value="F:microtubule motor activity"/>
    <property type="evidence" value="ECO:0007669"/>
    <property type="project" value="InterPro"/>
</dbReference>
<evidence type="ECO:0000256" key="7">
    <source>
        <dbReference type="SAM" id="Coils"/>
    </source>
</evidence>
<dbReference type="InterPro" id="IPR027640">
    <property type="entry name" value="Kinesin-like_fam"/>
</dbReference>
<keyword evidence="2" id="KW-0963">Cytoplasm</keyword>
<dbReference type="SUPFAM" id="SSF52540">
    <property type="entry name" value="P-loop containing nucleoside triphosphate hydrolases"/>
    <property type="match status" value="1"/>
</dbReference>
<sequence>MAQQRGTGANNNYKIFSRIRPIEYQSKMIECGGDNSISIRDPSSKQKEKQAFQFNGVFDSNTNQETIWAHVCEPCIQKVIEGHNSCILSYGQTGSGKSFTIFGEDERFSINQGNLFMDGRKDRRGLVPRTVEHLFRKAQELEDIREFVITCSMTEIYLDQVRDLGKAYFQNQQESNRGKTVLSATALTSNFENENLTIYENTNGQIVIKDLTLIHIKQMSELYEMISAAYQLREKFDTKSNQIWARAHTIFTINVVQKDKENENIPFMNSTIQFVDLAGSERIAKSLTEGHKFQEAILINTSLTALGKCLQNIARSNKSIPYRESRMTRVLQNCMGISCYVTLIVNLNPSESNYEESLSSLQFAERTKITQSKQSVTVNSGGLTPGAASNGGNQEEFMMQNIGNFAGNDKLIKSLKDQIKDLETKIDFIQRENKSKMTEVQNILGLEVDLDKILSRSSQKDLQQFKMQREAVAKLENIQKQNKDLEEEIQQLHKHIENIQREEALKQERQSCQIIELRSQVSKLKEQLSKDKMNSDEEIRKIQQERELEIKQMIEKSNQLLEEKASMILNLPNNLQNKTNENQKVSEIKRNTRTEVEKEFKSQIDNLKNEYTRLYDNMKTQYEFHLKQKNEEIEKYLDQMKKYKQKKKSESELLRKEILELYDIWFQQNKIIQKIEIGHYSGGKKSFNIPSRDKPNQPNRTSFQLLFKLLDQRLLKSSDKLNKSFQNNNSLLQTNGSNVNVTFGGFGGTKTENFEATDLNTKKLAMSQYGSVSIVDPKKQAASLASKTFQSTLLASQAFKSSLNPNFNSSIINQDKSIVNKDQQQEGLSTNKSVKDFKIITDVNVDLSVNLAKIKTKEEFPQLKVYAERLKDSLHAALMREKDLKERVQEFEKINNNIDIKALINERDEYKQLYMQEMRKNNSMSRGSTSFMESTQRRFFVTGVPNQPANATHSNGFFKQVNGAINIEQYNSTNNLSRPQTNQGLMRYNKSQDRQLVPLFK</sequence>
<keyword evidence="10" id="KW-1185">Reference proteome</keyword>
<dbReference type="eggNOG" id="KOG0244">
    <property type="taxonomic scope" value="Eukaryota"/>
</dbReference>
<protein>
    <submittedName>
        <fullName evidence="9">Kinesin motor catalytic domain protein</fullName>
    </submittedName>
</protein>
<dbReference type="GO" id="GO:0008017">
    <property type="term" value="F:microtubule binding"/>
    <property type="evidence" value="ECO:0007669"/>
    <property type="project" value="InterPro"/>
</dbReference>
<comment type="similarity">
    <text evidence="6">Belongs to the TRAFAC class myosin-kinesin ATPase superfamily. Kinesin family.</text>
</comment>
<feature type="coiled-coil region" evidence="7">
    <location>
        <begin position="867"/>
        <end position="920"/>
    </location>
</feature>
<evidence type="ECO:0000256" key="3">
    <source>
        <dbReference type="ARBA" id="ARBA00022741"/>
    </source>
</evidence>
<dbReference type="SMART" id="SM00129">
    <property type="entry name" value="KISc"/>
    <property type="match status" value="1"/>
</dbReference>
<dbReference type="GeneID" id="7832585"/>
<dbReference type="GO" id="GO:0005737">
    <property type="term" value="C:cytoplasm"/>
    <property type="evidence" value="ECO:0007669"/>
    <property type="project" value="UniProtKB-SubCell"/>
</dbReference>
<feature type="binding site" evidence="6">
    <location>
        <begin position="91"/>
        <end position="98"/>
    </location>
    <ligand>
        <name>ATP</name>
        <dbReference type="ChEBI" id="CHEBI:30616"/>
    </ligand>
</feature>
<evidence type="ECO:0000256" key="4">
    <source>
        <dbReference type="ARBA" id="ARBA00022840"/>
    </source>
</evidence>
<evidence type="ECO:0000256" key="1">
    <source>
        <dbReference type="ARBA" id="ARBA00004496"/>
    </source>
</evidence>
<evidence type="ECO:0000256" key="2">
    <source>
        <dbReference type="ARBA" id="ARBA00022490"/>
    </source>
</evidence>
<dbReference type="AlphaFoldDB" id="I7M706"/>
<evidence type="ECO:0000313" key="9">
    <source>
        <dbReference type="EMBL" id="EAR87602.2"/>
    </source>
</evidence>
<feature type="domain" description="Kinesin motor" evidence="8">
    <location>
        <begin position="12"/>
        <end position="370"/>
    </location>
</feature>
<dbReference type="PANTHER" id="PTHR47969:SF15">
    <property type="entry name" value="CHROMOSOME-ASSOCIATED KINESIN KIF4A-RELATED"/>
    <property type="match status" value="1"/>
</dbReference>
<dbReference type="PROSITE" id="PS50067">
    <property type="entry name" value="KINESIN_MOTOR_2"/>
    <property type="match status" value="1"/>
</dbReference>
<dbReference type="Pfam" id="PF00225">
    <property type="entry name" value="Kinesin"/>
    <property type="match status" value="1"/>
</dbReference>
<dbReference type="STRING" id="312017.I7M706"/>
<dbReference type="InterPro" id="IPR036961">
    <property type="entry name" value="Kinesin_motor_dom_sf"/>
</dbReference>
<dbReference type="InterPro" id="IPR001752">
    <property type="entry name" value="Kinesin_motor_dom"/>
</dbReference>
<keyword evidence="5 7" id="KW-0175">Coiled coil</keyword>
<dbReference type="InterPro" id="IPR019821">
    <property type="entry name" value="Kinesin_motor_CS"/>
</dbReference>
<organism evidence="9 10">
    <name type="scientific">Tetrahymena thermophila (strain SB210)</name>
    <dbReference type="NCBI Taxonomy" id="312017"/>
    <lineage>
        <taxon>Eukaryota</taxon>
        <taxon>Sar</taxon>
        <taxon>Alveolata</taxon>
        <taxon>Ciliophora</taxon>
        <taxon>Intramacronucleata</taxon>
        <taxon>Oligohymenophorea</taxon>
        <taxon>Hymenostomatida</taxon>
        <taxon>Tetrahymenina</taxon>
        <taxon>Tetrahymenidae</taxon>
        <taxon>Tetrahymena</taxon>
    </lineage>
</organism>
<keyword evidence="6" id="KW-0505">Motor protein</keyword>
<feature type="coiled-coil region" evidence="7">
    <location>
        <begin position="597"/>
        <end position="653"/>
    </location>
</feature>
<dbReference type="EMBL" id="GG662853">
    <property type="protein sequence ID" value="EAR87602.2"/>
    <property type="molecule type" value="Genomic_DNA"/>
</dbReference>
<feature type="coiled-coil region" evidence="7">
    <location>
        <begin position="412"/>
        <end position="439"/>
    </location>
</feature>
<keyword evidence="4 6" id="KW-0067">ATP-binding</keyword>
<gene>
    <name evidence="9" type="ORF">TTHERM_00071090</name>
</gene>
<keyword evidence="3 6" id="KW-0547">Nucleotide-binding</keyword>
<feature type="coiled-coil region" evidence="7">
    <location>
        <begin position="468"/>
        <end position="545"/>
    </location>
</feature>
<dbReference type="Gene3D" id="3.40.850.10">
    <property type="entry name" value="Kinesin motor domain"/>
    <property type="match status" value="1"/>
</dbReference>
<dbReference type="GO" id="GO:0005524">
    <property type="term" value="F:ATP binding"/>
    <property type="evidence" value="ECO:0007669"/>
    <property type="project" value="UniProtKB-UniRule"/>
</dbReference>
<proteinExistence type="inferred from homology"/>
<dbReference type="GO" id="GO:0007052">
    <property type="term" value="P:mitotic spindle organization"/>
    <property type="evidence" value="ECO:0007669"/>
    <property type="project" value="TreeGrafter"/>
</dbReference>
<dbReference type="PANTHER" id="PTHR47969">
    <property type="entry name" value="CHROMOSOME-ASSOCIATED KINESIN KIF4A-RELATED"/>
    <property type="match status" value="1"/>
</dbReference>
<dbReference type="RefSeq" id="XP_001007847.2">
    <property type="nucleotide sequence ID" value="XM_001007847.2"/>
</dbReference>
<dbReference type="PROSITE" id="PS00411">
    <property type="entry name" value="KINESIN_MOTOR_1"/>
    <property type="match status" value="1"/>
</dbReference>
<dbReference type="GO" id="GO:0051231">
    <property type="term" value="P:spindle elongation"/>
    <property type="evidence" value="ECO:0007669"/>
    <property type="project" value="TreeGrafter"/>
</dbReference>
<name>I7M706_TETTS</name>
<dbReference type="InterPro" id="IPR027417">
    <property type="entry name" value="P-loop_NTPase"/>
</dbReference>
<dbReference type="PRINTS" id="PR00380">
    <property type="entry name" value="KINESINHEAVY"/>
</dbReference>
<evidence type="ECO:0000259" key="8">
    <source>
        <dbReference type="PROSITE" id="PS50067"/>
    </source>
</evidence>
<evidence type="ECO:0000256" key="5">
    <source>
        <dbReference type="ARBA" id="ARBA00023054"/>
    </source>
</evidence>